<dbReference type="Proteomes" id="UP000071859">
    <property type="component" value="Unassembled WGS sequence"/>
</dbReference>
<comment type="caution">
    <text evidence="1">The sequence shown here is derived from an EMBL/GenBank/DDBJ whole genome shotgun (WGS) entry which is preliminary data.</text>
</comment>
<gene>
    <name evidence="1" type="ORF">AWB78_03670</name>
</gene>
<accession>A0A158CCC1</accession>
<reference evidence="1" key="1">
    <citation type="submission" date="2016-01" db="EMBL/GenBank/DDBJ databases">
        <authorList>
            <person name="Peeters C."/>
        </authorList>
    </citation>
    <scope>NUCLEOTIDE SEQUENCE</scope>
    <source>
        <strain evidence="1">LMG 29321</strain>
    </source>
</reference>
<sequence>MSISLNDLLEWRDRLSEQSGEEAKMVRALIACREAELRARIADLIATVSQSENWRLQRCAAIARRVEQAGIAHLESVYDFFQNRSTGERHIDAPALLFDFFADERATADELRVPMQMTVSMQVSHALPARLANLHGLVISLESRVSNTPGLACGIQGIRLMRMVALMSQARSARFGKMRISGTQAVYRHS</sequence>
<name>A0A158CCC1_9BURK</name>
<evidence type="ECO:0000313" key="2">
    <source>
        <dbReference type="Proteomes" id="UP000071859"/>
    </source>
</evidence>
<keyword evidence="2" id="KW-1185">Reference proteome</keyword>
<evidence type="ECO:0000313" key="1">
    <source>
        <dbReference type="EMBL" id="SAK79157.1"/>
    </source>
</evidence>
<dbReference type="EMBL" id="FCOX02000018">
    <property type="protein sequence ID" value="SAK79157.1"/>
    <property type="molecule type" value="Genomic_DNA"/>
</dbReference>
<protein>
    <submittedName>
        <fullName evidence="1">Uncharacterized protein</fullName>
    </submittedName>
</protein>
<organism evidence="1 2">
    <name type="scientific">Caballeronia calidae</name>
    <dbReference type="NCBI Taxonomy" id="1777139"/>
    <lineage>
        <taxon>Bacteria</taxon>
        <taxon>Pseudomonadati</taxon>
        <taxon>Pseudomonadota</taxon>
        <taxon>Betaproteobacteria</taxon>
        <taxon>Burkholderiales</taxon>
        <taxon>Burkholderiaceae</taxon>
        <taxon>Caballeronia</taxon>
    </lineage>
</organism>
<dbReference type="AlphaFoldDB" id="A0A158CCC1"/>
<proteinExistence type="predicted"/>